<dbReference type="EMBL" id="PCSU01000038">
    <property type="protein sequence ID" value="PIP56571.1"/>
    <property type="molecule type" value="Genomic_DNA"/>
</dbReference>
<keyword evidence="3" id="KW-0121">Carboxypeptidase</keyword>
<dbReference type="InterPro" id="IPR003709">
    <property type="entry name" value="VanY-like_core_dom"/>
</dbReference>
<dbReference type="SUPFAM" id="SSF55166">
    <property type="entry name" value="Hedgehog/DD-peptidase"/>
    <property type="match status" value="1"/>
</dbReference>
<proteinExistence type="predicted"/>
<dbReference type="Pfam" id="PF02557">
    <property type="entry name" value="VanY"/>
    <property type="match status" value="1"/>
</dbReference>
<dbReference type="PANTHER" id="PTHR34385">
    <property type="entry name" value="D-ALANYL-D-ALANINE CARBOXYPEPTIDASE"/>
    <property type="match status" value="1"/>
</dbReference>
<feature type="signal peptide" evidence="1">
    <location>
        <begin position="1"/>
        <end position="20"/>
    </location>
</feature>
<protein>
    <submittedName>
        <fullName evidence="3">D-alanyl-D-alanine carboxypeptidase</fullName>
    </submittedName>
</protein>
<evidence type="ECO:0000259" key="2">
    <source>
        <dbReference type="Pfam" id="PF02557"/>
    </source>
</evidence>
<dbReference type="PANTHER" id="PTHR34385:SF1">
    <property type="entry name" value="PEPTIDOGLYCAN L-ALANYL-D-GLUTAMATE ENDOPEPTIDASE CWLK"/>
    <property type="match status" value="1"/>
</dbReference>
<evidence type="ECO:0000256" key="1">
    <source>
        <dbReference type="SAM" id="SignalP"/>
    </source>
</evidence>
<reference evidence="3 4" key="1">
    <citation type="submission" date="2017-09" db="EMBL/GenBank/DDBJ databases">
        <title>Depth-based differentiation of microbial function through sediment-hosted aquifers and enrichment of novel symbionts in the deep terrestrial subsurface.</title>
        <authorList>
            <person name="Probst A.J."/>
            <person name="Ladd B."/>
            <person name="Jarett J.K."/>
            <person name="Geller-Mcgrath D.E."/>
            <person name="Sieber C.M."/>
            <person name="Emerson J.B."/>
            <person name="Anantharaman K."/>
            <person name="Thomas B.C."/>
            <person name="Malmstrom R."/>
            <person name="Stieglmeier M."/>
            <person name="Klingl A."/>
            <person name="Woyke T."/>
            <person name="Ryan C.M."/>
            <person name="Banfield J.F."/>
        </authorList>
    </citation>
    <scope>NUCLEOTIDE SEQUENCE [LARGE SCALE GENOMIC DNA]</scope>
    <source>
        <strain evidence="3">CG22_combo_CG10-13_8_21_14_all_39_12</strain>
    </source>
</reference>
<feature type="domain" description="D-alanyl-D-alanine carboxypeptidase-like core" evidence="2">
    <location>
        <begin position="86"/>
        <end position="210"/>
    </location>
</feature>
<dbReference type="GO" id="GO:0006508">
    <property type="term" value="P:proteolysis"/>
    <property type="evidence" value="ECO:0007669"/>
    <property type="project" value="InterPro"/>
</dbReference>
<dbReference type="CDD" id="cd14852">
    <property type="entry name" value="LD-carboxypeptidase"/>
    <property type="match status" value="1"/>
</dbReference>
<name>A0A2H0BFZ5_UNCKA</name>
<accession>A0A2H0BFZ5</accession>
<comment type="caution">
    <text evidence="3">The sequence shown here is derived from an EMBL/GenBank/DDBJ whole genome shotgun (WGS) entry which is preliminary data.</text>
</comment>
<gene>
    <name evidence="3" type="ORF">COX05_02345</name>
</gene>
<dbReference type="Gene3D" id="3.30.1380.10">
    <property type="match status" value="1"/>
</dbReference>
<dbReference type="InterPro" id="IPR009045">
    <property type="entry name" value="Zn_M74/Hedgehog-like"/>
</dbReference>
<evidence type="ECO:0000313" key="4">
    <source>
        <dbReference type="Proteomes" id="UP000228495"/>
    </source>
</evidence>
<evidence type="ECO:0000313" key="3">
    <source>
        <dbReference type="EMBL" id="PIP56571.1"/>
    </source>
</evidence>
<keyword evidence="3" id="KW-0645">Protease</keyword>
<dbReference type="InterPro" id="IPR052179">
    <property type="entry name" value="DD-CPase-like"/>
</dbReference>
<dbReference type="InterPro" id="IPR058193">
    <property type="entry name" value="VanY/YodJ_core_dom"/>
</dbReference>
<dbReference type="Proteomes" id="UP000228495">
    <property type="component" value="Unassembled WGS sequence"/>
</dbReference>
<organism evidence="3 4">
    <name type="scientific">candidate division WWE3 bacterium CG22_combo_CG10-13_8_21_14_all_39_12</name>
    <dbReference type="NCBI Taxonomy" id="1975094"/>
    <lineage>
        <taxon>Bacteria</taxon>
        <taxon>Katanobacteria</taxon>
    </lineage>
</organism>
<dbReference type="GO" id="GO:0004180">
    <property type="term" value="F:carboxypeptidase activity"/>
    <property type="evidence" value="ECO:0007669"/>
    <property type="project" value="UniProtKB-KW"/>
</dbReference>
<sequence length="233" mass="26220">MFKVLIISFLIPFASHLLFMSNNQEVDYVASTTVSVGSVTTPPQKLTFSDPNQLLTTVSKDVSILGFIPKDIVSLSKLGYPEQSARSVVVSDLERMVDEAKKDGVILSIVSSYRSYDKQVELFSDYSKNIGEVKANTFSARPGHSEHQLGTTFDFSNEKREGLTQGFGLAPEGLWLAKNAYQYGFTISYPAHKVKVTGYTYEPWHYRYVGVEMATYLFKNDLVLQELDFTVYK</sequence>
<keyword evidence="3" id="KW-0378">Hydrolase</keyword>
<feature type="chain" id="PRO_5013722192" evidence="1">
    <location>
        <begin position="21"/>
        <end position="233"/>
    </location>
</feature>
<keyword evidence="1" id="KW-0732">Signal</keyword>
<dbReference type="AlphaFoldDB" id="A0A2H0BFZ5"/>